<dbReference type="Proteomes" id="UP000231702">
    <property type="component" value="Unassembled WGS sequence"/>
</dbReference>
<gene>
    <name evidence="2" type="ORF">CVM39_10800</name>
    <name evidence="3" type="ORF">SAMN06297129_1207</name>
</gene>
<evidence type="ECO:0000313" key="3">
    <source>
        <dbReference type="EMBL" id="SNY47610.1"/>
    </source>
</evidence>
<dbReference type="EMBL" id="OBEA01000002">
    <property type="protein sequence ID" value="SNY47610.1"/>
    <property type="molecule type" value="Genomic_DNA"/>
</dbReference>
<dbReference type="AlphaFoldDB" id="A0A285IHX7"/>
<sequence>MAPKGDPKVHYWHVQRMAKSLGCDMAQAMSEGRLSSEDWVAMVERCRDCQSTCACRRWLRAAELEDAPREAAMPGCENALVFAHV</sequence>
<protein>
    <recommendedName>
        <fullName evidence="1">DUF6455 domain-containing protein</fullName>
    </recommendedName>
</protein>
<dbReference type="RefSeq" id="WP_097144974.1">
    <property type="nucleotide sequence ID" value="NZ_OBEA01000002.1"/>
</dbReference>
<dbReference type="InterPro" id="IPR045601">
    <property type="entry name" value="DUF6455"/>
</dbReference>
<evidence type="ECO:0000313" key="4">
    <source>
        <dbReference type="Proteomes" id="UP000231655"/>
    </source>
</evidence>
<reference evidence="3 4" key="1">
    <citation type="submission" date="2017-09" db="EMBL/GenBank/DDBJ databases">
        <authorList>
            <person name="Ehlers B."/>
            <person name="Leendertz F.H."/>
        </authorList>
    </citation>
    <scope>NUCLEOTIDE SEQUENCE [LARGE SCALE GENOMIC DNA]</scope>
    <source>
        <strain evidence="3 4">CGMCC 1.12662</strain>
    </source>
</reference>
<dbReference type="EMBL" id="PGTD01000016">
    <property type="protein sequence ID" value="PJE28936.1"/>
    <property type="molecule type" value="Genomic_DNA"/>
</dbReference>
<evidence type="ECO:0000313" key="5">
    <source>
        <dbReference type="Proteomes" id="UP000231702"/>
    </source>
</evidence>
<organism evidence="3 4">
    <name type="scientific">Pseudooceanicola antarcticus</name>
    <dbReference type="NCBI Taxonomy" id="1247613"/>
    <lineage>
        <taxon>Bacteria</taxon>
        <taxon>Pseudomonadati</taxon>
        <taxon>Pseudomonadota</taxon>
        <taxon>Alphaproteobacteria</taxon>
        <taxon>Rhodobacterales</taxon>
        <taxon>Paracoccaceae</taxon>
        <taxon>Pseudooceanicola</taxon>
    </lineage>
</organism>
<keyword evidence="5" id="KW-1185">Reference proteome</keyword>
<evidence type="ECO:0000313" key="2">
    <source>
        <dbReference type="EMBL" id="PJE28936.1"/>
    </source>
</evidence>
<proteinExistence type="predicted"/>
<reference evidence="2 5" key="2">
    <citation type="journal article" date="2018" name="Int. J. Syst. Evol. Microbiol.">
        <title>Pseudooceanicola lipolyticus sp. nov., a marine alphaproteobacterium, reclassification of Oceanicola flagellatus as Pseudooceanicola flagellatus comb. nov. and emended description of the genus Pseudooceanicola.</title>
        <authorList>
            <person name="Huang M.-M."/>
            <person name="Guo L.-L."/>
            <person name="Wu Y.-H."/>
            <person name="Lai Q.-L."/>
            <person name="Shao Z.-Z."/>
            <person name="Wang C.-S."/>
            <person name="Wu M."/>
            <person name="Xu X.-W."/>
        </authorList>
    </citation>
    <scope>NUCLEOTIDE SEQUENCE [LARGE SCALE GENOMIC DNA]</scope>
    <source>
        <strain evidence="2 5">Ar-45</strain>
    </source>
</reference>
<accession>A0A285IHX7</accession>
<dbReference type="Proteomes" id="UP000231655">
    <property type="component" value="Unassembled WGS sequence"/>
</dbReference>
<feature type="domain" description="DUF6455" evidence="1">
    <location>
        <begin position="1"/>
        <end position="84"/>
    </location>
</feature>
<name>A0A285IHX7_9RHOB</name>
<evidence type="ECO:0000259" key="1">
    <source>
        <dbReference type="Pfam" id="PF20056"/>
    </source>
</evidence>
<dbReference type="OrthoDB" id="7689275at2"/>
<dbReference type="Pfam" id="PF20056">
    <property type="entry name" value="DUF6455"/>
    <property type="match status" value="1"/>
</dbReference>